<dbReference type="InterPro" id="IPR029056">
    <property type="entry name" value="Ribokinase-like"/>
</dbReference>
<comment type="caution">
    <text evidence="18">Lacks conserved residue(s) required for the propagation of feature annotation.</text>
</comment>
<comment type="cofactor">
    <cofactor evidence="18 19">
        <name>K(+)</name>
        <dbReference type="ChEBI" id="CHEBI:29103"/>
    </cofactor>
    <text evidence="18 19">Binds 1 potassium ion per subunit.</text>
</comment>
<feature type="binding site" evidence="17">
    <location>
        <begin position="433"/>
        <end position="437"/>
    </location>
    <ligand>
        <name>AMP</name>
        <dbReference type="ChEBI" id="CHEBI:456215"/>
    </ligand>
</feature>
<keyword evidence="8 17" id="KW-0521">NADP</keyword>
<dbReference type="EC" id="4.2.1.136" evidence="19"/>
<dbReference type="SUPFAM" id="SSF53613">
    <property type="entry name" value="Ribokinase-like"/>
    <property type="match status" value="1"/>
</dbReference>
<dbReference type="RefSeq" id="WP_009851095.1">
    <property type="nucleotide sequence ID" value="NZ_DS022295.1"/>
</dbReference>
<evidence type="ECO:0000256" key="16">
    <source>
        <dbReference type="ARBA" id="ARBA00049209"/>
    </source>
</evidence>
<feature type="binding site" evidence="17">
    <location>
        <position position="463"/>
    </location>
    <ligand>
        <name>(6S)-NADPHX</name>
        <dbReference type="ChEBI" id="CHEBI:64076"/>
    </ligand>
</feature>
<evidence type="ECO:0000256" key="4">
    <source>
        <dbReference type="ARBA" id="ARBA00009524"/>
    </source>
</evidence>
<keyword evidence="5 18" id="KW-0479">Metal-binding</keyword>
<feature type="binding site" evidence="17">
    <location>
        <position position="462"/>
    </location>
    <ligand>
        <name>AMP</name>
        <dbReference type="ChEBI" id="CHEBI:456215"/>
    </ligand>
</feature>
<evidence type="ECO:0000256" key="1">
    <source>
        <dbReference type="ARBA" id="ARBA00000013"/>
    </source>
</evidence>
<dbReference type="InterPro" id="IPR017953">
    <property type="entry name" value="Carbohydrate_kinase_pred_CS"/>
</dbReference>
<evidence type="ECO:0000256" key="17">
    <source>
        <dbReference type="HAMAP-Rule" id="MF_01965"/>
    </source>
</evidence>
<dbReference type="GO" id="GO:0052856">
    <property type="term" value="F:NAD(P)HX epimerase activity"/>
    <property type="evidence" value="ECO:0007669"/>
    <property type="project" value="UniProtKB-UniRule"/>
</dbReference>
<feature type="binding site" evidence="18">
    <location>
        <position position="163"/>
    </location>
    <ligand>
        <name>(6S)-NADPHX</name>
        <dbReference type="ChEBI" id="CHEBI:64076"/>
    </ligand>
</feature>
<feature type="binding site" evidence="18">
    <location>
        <position position="59"/>
    </location>
    <ligand>
        <name>K(+)</name>
        <dbReference type="ChEBI" id="CHEBI:29103"/>
    </ligand>
</feature>
<dbReference type="eggNOG" id="COG0063">
    <property type="taxonomic scope" value="Bacteria"/>
</dbReference>
<comment type="caution">
    <text evidence="22">The sequence shown here is derived from an EMBL/GenBank/DDBJ whole genome shotgun (WGS) entry which is preliminary data.</text>
</comment>
<comment type="catalytic activity">
    <reaction evidence="15 17 19">
        <text>(6S)-NADHX + ADP = AMP + phosphate + NADH + H(+)</text>
        <dbReference type="Rhea" id="RHEA:32223"/>
        <dbReference type="ChEBI" id="CHEBI:15378"/>
        <dbReference type="ChEBI" id="CHEBI:43474"/>
        <dbReference type="ChEBI" id="CHEBI:57945"/>
        <dbReference type="ChEBI" id="CHEBI:64074"/>
        <dbReference type="ChEBI" id="CHEBI:456215"/>
        <dbReference type="ChEBI" id="CHEBI:456216"/>
        <dbReference type="EC" id="4.2.1.136"/>
    </reaction>
</comment>
<comment type="similarity">
    <text evidence="4 19">In the C-terminal section; belongs to the NnrD/CARKD family.</text>
</comment>
<evidence type="ECO:0000259" key="20">
    <source>
        <dbReference type="PROSITE" id="PS51383"/>
    </source>
</evidence>
<keyword evidence="12 17" id="KW-0456">Lyase</keyword>
<organism evidence="22 23">
    <name type="scientific">Mariprofundus ferrooxydans PV-1</name>
    <dbReference type="NCBI Taxonomy" id="314345"/>
    <lineage>
        <taxon>Bacteria</taxon>
        <taxon>Pseudomonadati</taxon>
        <taxon>Pseudomonadota</taxon>
        <taxon>Candidatius Mariprofundia</taxon>
        <taxon>Mariprofundales</taxon>
        <taxon>Mariprofundaceae</taxon>
        <taxon>Mariprofundus</taxon>
    </lineage>
</organism>
<evidence type="ECO:0000256" key="13">
    <source>
        <dbReference type="ARBA" id="ARBA00023268"/>
    </source>
</evidence>
<keyword evidence="9 18" id="KW-0630">Potassium</keyword>
<dbReference type="InParanoid" id="Q0F3J2"/>
<dbReference type="GO" id="GO:0052855">
    <property type="term" value="F:ADP-dependent NAD(P)H-hydrate dehydratase activity"/>
    <property type="evidence" value="ECO:0007669"/>
    <property type="project" value="UniProtKB-UniRule"/>
</dbReference>
<evidence type="ECO:0000256" key="3">
    <source>
        <dbReference type="ARBA" id="ARBA00006001"/>
    </source>
</evidence>
<dbReference type="PANTHER" id="PTHR12592">
    <property type="entry name" value="ATP-DEPENDENT (S)-NAD(P)H-HYDRATE DEHYDRATASE FAMILY MEMBER"/>
    <property type="match status" value="1"/>
</dbReference>
<accession>Q0F3J2</accession>
<dbReference type="OrthoDB" id="9806925at2"/>
<evidence type="ECO:0000256" key="10">
    <source>
        <dbReference type="ARBA" id="ARBA00023027"/>
    </source>
</evidence>
<comment type="catalytic activity">
    <reaction evidence="1 18 19">
        <text>(6R)-NADHX = (6S)-NADHX</text>
        <dbReference type="Rhea" id="RHEA:32215"/>
        <dbReference type="ChEBI" id="CHEBI:64074"/>
        <dbReference type="ChEBI" id="CHEBI:64075"/>
        <dbReference type="EC" id="5.1.99.6"/>
    </reaction>
</comment>
<evidence type="ECO:0000256" key="9">
    <source>
        <dbReference type="ARBA" id="ARBA00022958"/>
    </source>
</evidence>
<feature type="domain" description="YjeF C-terminal" evidence="20">
    <location>
        <begin position="246"/>
        <end position="520"/>
    </location>
</feature>
<dbReference type="Gene3D" id="3.40.1190.20">
    <property type="match status" value="1"/>
</dbReference>
<dbReference type="HAMAP" id="MF_01965">
    <property type="entry name" value="NADHX_dehydratase"/>
    <property type="match status" value="1"/>
</dbReference>
<comment type="cofactor">
    <cofactor evidence="17">
        <name>Mg(2+)</name>
        <dbReference type="ChEBI" id="CHEBI:18420"/>
    </cofactor>
</comment>
<dbReference type="HAMAP" id="MF_01966">
    <property type="entry name" value="NADHX_epimerase"/>
    <property type="match status" value="1"/>
</dbReference>
<evidence type="ECO:0000256" key="5">
    <source>
        <dbReference type="ARBA" id="ARBA00022723"/>
    </source>
</evidence>
<reference evidence="22 23" key="1">
    <citation type="submission" date="2006-09" db="EMBL/GenBank/DDBJ databases">
        <authorList>
            <person name="Emerson D."/>
            <person name="Ferriera S."/>
            <person name="Johnson J."/>
            <person name="Kravitz S."/>
            <person name="Halpern A."/>
            <person name="Remington K."/>
            <person name="Beeson K."/>
            <person name="Tran B."/>
            <person name="Rogers Y.-H."/>
            <person name="Friedman R."/>
            <person name="Venter J.C."/>
        </authorList>
    </citation>
    <scope>NUCLEOTIDE SEQUENCE [LARGE SCALE GENOMIC DNA]</scope>
    <source>
        <strain evidence="22 23">PV-1</strain>
    </source>
</reference>
<evidence type="ECO:0000256" key="2">
    <source>
        <dbReference type="ARBA" id="ARBA00000909"/>
    </source>
</evidence>
<feature type="binding site" evidence="18">
    <location>
        <begin position="58"/>
        <end position="62"/>
    </location>
    <ligand>
        <name>(6S)-NADPHX</name>
        <dbReference type="ChEBI" id="CHEBI:64076"/>
    </ligand>
</feature>
<feature type="binding site" evidence="18">
    <location>
        <begin position="134"/>
        <end position="140"/>
    </location>
    <ligand>
        <name>(6S)-NADPHX</name>
        <dbReference type="ChEBI" id="CHEBI:64076"/>
    </ligand>
</feature>
<dbReference type="GO" id="GO:0046872">
    <property type="term" value="F:metal ion binding"/>
    <property type="evidence" value="ECO:0007669"/>
    <property type="project" value="UniProtKB-UniRule"/>
</dbReference>
<dbReference type="GO" id="GO:0005524">
    <property type="term" value="F:ATP binding"/>
    <property type="evidence" value="ECO:0007669"/>
    <property type="project" value="UniProtKB-UniRule"/>
</dbReference>
<feature type="binding site" evidence="17">
    <location>
        <position position="281"/>
    </location>
    <ligand>
        <name>(6S)-NADPHX</name>
        <dbReference type="ChEBI" id="CHEBI:64076"/>
    </ligand>
</feature>
<evidence type="ECO:0000256" key="18">
    <source>
        <dbReference type="HAMAP-Rule" id="MF_01966"/>
    </source>
</evidence>
<dbReference type="AlphaFoldDB" id="Q0F3J2"/>
<dbReference type="GO" id="GO:0046496">
    <property type="term" value="P:nicotinamide nucleotide metabolic process"/>
    <property type="evidence" value="ECO:0007669"/>
    <property type="project" value="UniProtKB-UniRule"/>
</dbReference>
<feature type="binding site" evidence="17">
    <location>
        <position position="396"/>
    </location>
    <ligand>
        <name>(6S)-NADPHX</name>
        <dbReference type="ChEBI" id="CHEBI:64076"/>
    </ligand>
</feature>
<dbReference type="SUPFAM" id="SSF64153">
    <property type="entry name" value="YjeF N-terminal domain-like"/>
    <property type="match status" value="1"/>
</dbReference>
<evidence type="ECO:0000256" key="19">
    <source>
        <dbReference type="PIRNR" id="PIRNR017184"/>
    </source>
</evidence>
<dbReference type="InterPro" id="IPR000631">
    <property type="entry name" value="CARKD"/>
</dbReference>
<feature type="domain" description="YjeF N-terminal" evidence="21">
    <location>
        <begin position="11"/>
        <end position="221"/>
    </location>
</feature>
<dbReference type="CDD" id="cd01171">
    <property type="entry name" value="YXKO-related"/>
    <property type="match status" value="1"/>
</dbReference>
<evidence type="ECO:0000256" key="8">
    <source>
        <dbReference type="ARBA" id="ARBA00022857"/>
    </source>
</evidence>
<feature type="binding site" evidence="18">
    <location>
        <position position="166"/>
    </location>
    <ligand>
        <name>K(+)</name>
        <dbReference type="ChEBI" id="CHEBI:29103"/>
    </ligand>
</feature>
<evidence type="ECO:0000256" key="15">
    <source>
        <dbReference type="ARBA" id="ARBA00048238"/>
    </source>
</evidence>
<keyword evidence="7 17" id="KW-0067">ATP-binding</keyword>
<comment type="subunit">
    <text evidence="17">Homotetramer.</text>
</comment>
<dbReference type="PANTHER" id="PTHR12592:SF0">
    <property type="entry name" value="ATP-DEPENDENT (S)-NAD(P)H-HYDRATE DEHYDRATASE"/>
    <property type="match status" value="1"/>
</dbReference>
<comment type="function">
    <text evidence="18">Catalyzes the epimerization of the S- and R-forms of NAD(P)HX, a damaged form of NAD(P)H that is a result of enzymatic or heat-dependent hydration. This is a prerequisite for the S-specific NAD(P)H-hydrate dehydratase to allow the repair of both epimers of NAD(P)HX.</text>
</comment>
<keyword evidence="13" id="KW-0511">Multifunctional enzyme</keyword>
<evidence type="ECO:0000259" key="21">
    <source>
        <dbReference type="PROSITE" id="PS51385"/>
    </source>
</evidence>
<evidence type="ECO:0000256" key="12">
    <source>
        <dbReference type="ARBA" id="ARBA00023239"/>
    </source>
</evidence>
<dbReference type="STRING" id="314344.AL013_04095"/>
<dbReference type="InterPro" id="IPR030677">
    <property type="entry name" value="Nnr"/>
</dbReference>
<dbReference type="Gene3D" id="3.40.50.10260">
    <property type="entry name" value="YjeF N-terminal domain"/>
    <property type="match status" value="1"/>
</dbReference>
<dbReference type="FunCoup" id="Q0F3J2">
    <property type="interactions" value="291"/>
</dbReference>
<dbReference type="PROSITE" id="PS51385">
    <property type="entry name" value="YJEF_N"/>
    <property type="match status" value="1"/>
</dbReference>
<protein>
    <recommendedName>
        <fullName evidence="19">Bifunctional NAD(P)H-hydrate repair enzyme</fullName>
    </recommendedName>
    <alternativeName>
        <fullName evidence="19">Nicotinamide nucleotide repair protein</fullName>
    </alternativeName>
    <domain>
        <recommendedName>
            <fullName evidence="19">ADP-dependent (S)-NAD(P)H-hydrate dehydratase</fullName>
            <ecNumber evidence="19">4.2.1.136</ecNumber>
        </recommendedName>
        <alternativeName>
            <fullName evidence="19">ADP-dependent NAD(P)HX dehydratase</fullName>
        </alternativeName>
    </domain>
    <domain>
        <recommendedName>
            <fullName evidence="19">NAD(P)H-hydrate epimerase</fullName>
            <ecNumber evidence="19">5.1.99.6</ecNumber>
        </recommendedName>
    </domain>
</protein>
<comment type="function">
    <text evidence="14 19">Bifunctional enzyme that catalyzes the epimerization of the S- and R-forms of NAD(P)HX and the dehydration of the S-form of NAD(P)HX at the expense of ADP, which is converted to AMP. This allows the repair of both epimers of NAD(P)HX, a damaged form of NAD(P)H that is a result of enzymatic or heat-dependent hydration.</text>
</comment>
<comment type="similarity">
    <text evidence="17">Belongs to the NnrD/CARKD family.</text>
</comment>
<dbReference type="EMBL" id="AATS01000001">
    <property type="protein sequence ID" value="EAU55949.1"/>
    <property type="molecule type" value="Genomic_DNA"/>
</dbReference>
<evidence type="ECO:0000256" key="11">
    <source>
        <dbReference type="ARBA" id="ARBA00023235"/>
    </source>
</evidence>
<comment type="similarity">
    <text evidence="18">Belongs to the NnrE/AIBP family.</text>
</comment>
<evidence type="ECO:0000313" key="22">
    <source>
        <dbReference type="EMBL" id="EAU55949.1"/>
    </source>
</evidence>
<keyword evidence="22" id="KW-0808">Transferase</keyword>
<comment type="catalytic activity">
    <reaction evidence="2 18 19">
        <text>(6R)-NADPHX = (6S)-NADPHX</text>
        <dbReference type="Rhea" id="RHEA:32227"/>
        <dbReference type="ChEBI" id="CHEBI:64076"/>
        <dbReference type="ChEBI" id="CHEBI:64077"/>
        <dbReference type="EC" id="5.1.99.6"/>
    </reaction>
</comment>
<comment type="similarity">
    <text evidence="3 19">In the N-terminal section; belongs to the NnrE/AIBP family.</text>
</comment>
<dbReference type="InterPro" id="IPR004443">
    <property type="entry name" value="YjeF_N_dom"/>
</dbReference>
<keyword evidence="22" id="KW-0418">Kinase</keyword>
<keyword evidence="6 17" id="KW-0547">Nucleotide-binding</keyword>
<name>Q0F3J2_9PROT</name>
<dbReference type="Proteomes" id="UP000005297">
    <property type="component" value="Unassembled WGS sequence"/>
</dbReference>
<evidence type="ECO:0000313" key="23">
    <source>
        <dbReference type="Proteomes" id="UP000005297"/>
    </source>
</evidence>
<dbReference type="NCBIfam" id="TIGR00197">
    <property type="entry name" value="yjeF_nterm"/>
    <property type="match status" value="1"/>
</dbReference>
<dbReference type="EC" id="5.1.99.6" evidence="19"/>
<dbReference type="Pfam" id="PF03853">
    <property type="entry name" value="YjeF_N"/>
    <property type="match status" value="1"/>
</dbReference>
<dbReference type="GO" id="GO:0016301">
    <property type="term" value="F:kinase activity"/>
    <property type="evidence" value="ECO:0007669"/>
    <property type="project" value="UniProtKB-KW"/>
</dbReference>
<feature type="binding site" evidence="17">
    <location>
        <position position="345"/>
    </location>
    <ligand>
        <name>(6S)-NADPHX</name>
        <dbReference type="ChEBI" id="CHEBI:64076"/>
    </ligand>
</feature>
<evidence type="ECO:0000256" key="6">
    <source>
        <dbReference type="ARBA" id="ARBA00022741"/>
    </source>
</evidence>
<keyword evidence="10 17" id="KW-0520">NAD</keyword>
<dbReference type="GO" id="GO:0110051">
    <property type="term" value="P:metabolite repair"/>
    <property type="evidence" value="ECO:0007669"/>
    <property type="project" value="TreeGrafter"/>
</dbReference>
<proteinExistence type="inferred from homology"/>
<dbReference type="Pfam" id="PF01256">
    <property type="entry name" value="Carb_kinase"/>
    <property type="match status" value="1"/>
</dbReference>
<gene>
    <name evidence="18" type="primary">nnrE</name>
    <name evidence="17" type="synonym">nnrD</name>
    <name evidence="22" type="ORF">SPV1_03993</name>
</gene>
<dbReference type="HOGENOM" id="CLU_024853_4_1_0"/>
<dbReference type="PROSITE" id="PS01050">
    <property type="entry name" value="YJEF_C_2"/>
    <property type="match status" value="1"/>
</dbReference>
<feature type="binding site" evidence="18">
    <location>
        <position position="130"/>
    </location>
    <ligand>
        <name>K(+)</name>
        <dbReference type="ChEBI" id="CHEBI:29103"/>
    </ligand>
</feature>
<sequence>MSVRILSADQMRWADMTTTEAGISGFELMDRAGRAVADAVLDYMPDFGRVVIVIGPGNNGGDGFAAARYLRSRRIPVTLVMLVPLDTLGGDTLMHAELAREAGAKLRDASSDRCFAELNRWLLRAVMVVDAMFGTGLTRPLSGRLAKAVAQINQADRPVLSIDIASGLNADSGEVMGDAVKADFTLPVAAYKWGYWMGVGPEFSGRLLPASAIGVEDETLCRAWAAVPDPSVSKGSTVLRSACFIHSDMIGQAWPKRHRLSHKGNFGRVWIFGGSAGFTGAPRLASLGALAAGAGLVSVVCPDDVYPVVASGSLETMVHSQSSGAWMREGDGLIDQADAIVAGPGWGCAQTTLLARLLDVDRPLLLDADALNMIAADAALQSRVSERDSLTVLTPHPGEAARLLSCTVDDIQSDRKKAVLKLCKRYACWVVLKGNETLIASPQGDVMLNPSGSPQLAVAGSGDVLAGMLGRQLAVCYRNDTDVGMMLGAGVGLHGEAGEQNGWYLAGELAGMVAGLRQGIERKHGD</sequence>
<evidence type="ECO:0000256" key="7">
    <source>
        <dbReference type="ARBA" id="ARBA00022840"/>
    </source>
</evidence>
<dbReference type="NCBIfam" id="TIGR00196">
    <property type="entry name" value="yjeF_cterm"/>
    <property type="match status" value="1"/>
</dbReference>
<keyword evidence="23" id="KW-1185">Reference proteome</keyword>
<dbReference type="PROSITE" id="PS51383">
    <property type="entry name" value="YJEF_C_3"/>
    <property type="match status" value="1"/>
</dbReference>
<dbReference type="InterPro" id="IPR036652">
    <property type="entry name" value="YjeF_N_dom_sf"/>
</dbReference>
<dbReference type="PIRSF" id="PIRSF017184">
    <property type="entry name" value="Nnr"/>
    <property type="match status" value="1"/>
</dbReference>
<comment type="function">
    <text evidence="17">Catalyzes the dehydration of the S-form of NAD(P)HX at the expense of ADP, which is converted to AMP. Together with NAD(P)HX epimerase, which catalyzes the epimerization of the S- and R-forms, the enzyme allows the repair of both epimers of NAD(P)HX, a damaged form of NAD(P)H that is a result of enzymatic or heat-dependent hydration.</text>
</comment>
<dbReference type="eggNOG" id="COG0062">
    <property type="taxonomic scope" value="Bacteria"/>
</dbReference>
<comment type="catalytic activity">
    <reaction evidence="16 17 19">
        <text>(6S)-NADPHX + ADP = AMP + phosphate + NADPH + H(+)</text>
        <dbReference type="Rhea" id="RHEA:32235"/>
        <dbReference type="ChEBI" id="CHEBI:15378"/>
        <dbReference type="ChEBI" id="CHEBI:43474"/>
        <dbReference type="ChEBI" id="CHEBI:57783"/>
        <dbReference type="ChEBI" id="CHEBI:64076"/>
        <dbReference type="ChEBI" id="CHEBI:456215"/>
        <dbReference type="ChEBI" id="CHEBI:456216"/>
        <dbReference type="EC" id="4.2.1.136"/>
    </reaction>
</comment>
<keyword evidence="11 18" id="KW-0413">Isomerase</keyword>
<evidence type="ECO:0000256" key="14">
    <source>
        <dbReference type="ARBA" id="ARBA00025153"/>
    </source>
</evidence>